<dbReference type="EMBL" id="JAJEQR010000048">
    <property type="protein sequence ID" value="MCC2232043.1"/>
    <property type="molecule type" value="Genomic_DNA"/>
</dbReference>
<comment type="caution">
    <text evidence="2">The sequence shown here is derived from an EMBL/GenBank/DDBJ whole genome shotgun (WGS) entry which is preliminary data.</text>
</comment>
<dbReference type="Proteomes" id="UP001198182">
    <property type="component" value="Unassembled WGS sequence"/>
</dbReference>
<name>A0AAE3JG44_9FIRM</name>
<sequence>MSETADESTPEDTSNTTEDSSAQTTPAVEDITEDTDTLDDTQRNSINMLNYITVLTQEISDSKESRLYLESVYSALINNTYPNAIDSRTQAQITSMLDTLEAYRMIAVKRDRIEYIYEQNQAQAIRSAIPNPIGLLSAVKSGNALQALASVAYMAVDSVTSYEAASTETELQYLQSGWELDDSEAAELHTSRENAFNYMVNMVRENNLPGDYSLNEESVQAFVSWKNNTNLVRKIAWLETNQSVYSQFGPYWLTMARCYYDSGEYEKCLESVDQYESIATRIFRKDTDYAEILPIAILSAKKVMSEAQYAETAEKYLTAIMDNTKDSHWALRYFAAQTYLDLYALTSNPEDLDSAYQIAFDNVNVLVDKQKTLNAEYLADIQEQKAADGATDREKEEIDQYNKLRREERKTEMPPKSEALYVNCELLFALAEERNISEAEQTKIEAVLHENGEPLFLSEPLDRHFWFHENQKNDTEEIAVEFDGENLTLPASCLMEKSSITVSISGKDSLSDWIISEVKRPGDSTDCSEFMAVFTSETGKNYEYEDGDIITIQVIPDPDRPEETMTFTYKAAAVKQFLLFDSINFEKVESK</sequence>
<organism evidence="2 3">
    <name type="scientific">Hominifimenecus microfluidus</name>
    <dbReference type="NCBI Taxonomy" id="2885348"/>
    <lineage>
        <taxon>Bacteria</taxon>
        <taxon>Bacillati</taxon>
        <taxon>Bacillota</taxon>
        <taxon>Clostridia</taxon>
        <taxon>Lachnospirales</taxon>
        <taxon>Lachnospiraceae</taxon>
        <taxon>Hominifimenecus</taxon>
    </lineage>
</organism>
<reference evidence="2" key="1">
    <citation type="submission" date="2021-10" db="EMBL/GenBank/DDBJ databases">
        <title>Anaerobic single-cell dispensing facilitates the cultivation of human gut bacteria.</title>
        <authorList>
            <person name="Afrizal A."/>
        </authorList>
    </citation>
    <scope>NUCLEOTIDE SEQUENCE</scope>
    <source>
        <strain evidence="2">CLA-AA-H215</strain>
    </source>
</reference>
<feature type="region of interest" description="Disordered" evidence="1">
    <location>
        <begin position="1"/>
        <end position="39"/>
    </location>
</feature>
<dbReference type="AlphaFoldDB" id="A0AAE3JG44"/>
<feature type="compositionally biased region" description="Acidic residues" evidence="1">
    <location>
        <begin position="1"/>
        <end position="10"/>
    </location>
</feature>
<feature type="compositionally biased region" description="Polar residues" evidence="1">
    <location>
        <begin position="11"/>
        <end position="26"/>
    </location>
</feature>
<protein>
    <submittedName>
        <fullName evidence="2">Uncharacterized protein</fullName>
    </submittedName>
</protein>
<gene>
    <name evidence="2" type="ORF">LKD81_13735</name>
</gene>
<accession>A0AAE3JG44</accession>
<keyword evidence="3" id="KW-1185">Reference proteome</keyword>
<proteinExistence type="predicted"/>
<dbReference type="RefSeq" id="WP_308454530.1">
    <property type="nucleotide sequence ID" value="NZ_JAJEQR010000048.1"/>
</dbReference>
<evidence type="ECO:0000313" key="2">
    <source>
        <dbReference type="EMBL" id="MCC2232043.1"/>
    </source>
</evidence>
<feature type="compositionally biased region" description="Acidic residues" evidence="1">
    <location>
        <begin position="30"/>
        <end position="39"/>
    </location>
</feature>
<evidence type="ECO:0000256" key="1">
    <source>
        <dbReference type="SAM" id="MobiDB-lite"/>
    </source>
</evidence>
<evidence type="ECO:0000313" key="3">
    <source>
        <dbReference type="Proteomes" id="UP001198182"/>
    </source>
</evidence>